<dbReference type="Pfam" id="PF04161">
    <property type="entry name" value="Arv1"/>
    <property type="match status" value="1"/>
</dbReference>
<keyword evidence="8 10" id="KW-0443">Lipid metabolism</keyword>
<keyword evidence="5 10" id="KW-0256">Endoplasmic reticulum</keyword>
<keyword evidence="3 10" id="KW-0813">Transport</keyword>
<sequence length="240" mass="25588">MAAEKRAYNAVCVECGAQGPGAAFVEYSPGNIKLKRCEDCGQVVDKYVEFEDLLVGVDVLLHKTSAHRHVIFNRAAPPVSSKATKALYATTWPVIWAFCFNSMIEFYIRMYYIGDEVNPAVLVSALCAGAGFNLLAIAIGVAAARLCQQRQNFDPGALARALSLGSAPKALFVVMSIWTYPRAFVLVLRALTASCTAVSLHAAMRTVSRATALFIALVVCAAQSAGGGIALLDSYVEAEG</sequence>
<feature type="transmembrane region" description="Helical" evidence="10">
    <location>
        <begin position="210"/>
        <end position="232"/>
    </location>
</feature>
<dbReference type="AlphaFoldDB" id="A0A2R5G7D7"/>
<dbReference type="InParanoid" id="A0A2R5G7D7"/>
<keyword evidence="12" id="KW-1185">Reference proteome</keyword>
<evidence type="ECO:0000256" key="2">
    <source>
        <dbReference type="ARBA" id="ARBA00009187"/>
    </source>
</evidence>
<feature type="transmembrane region" description="Helical" evidence="10">
    <location>
        <begin position="120"/>
        <end position="146"/>
    </location>
</feature>
<evidence type="ECO:0000256" key="1">
    <source>
        <dbReference type="ARBA" id="ARBA00004477"/>
    </source>
</evidence>
<protein>
    <recommendedName>
        <fullName evidence="10">Protein ARV</fullName>
    </recommendedName>
</protein>
<keyword evidence="10" id="KW-0746">Sphingolipid metabolism</keyword>
<keyword evidence="9 10" id="KW-0472">Membrane</keyword>
<dbReference type="GO" id="GO:0032541">
    <property type="term" value="C:cortical endoplasmic reticulum"/>
    <property type="evidence" value="ECO:0007669"/>
    <property type="project" value="TreeGrafter"/>
</dbReference>
<comment type="function">
    <text evidence="10">Regulates also the sphingolipid metabolism.</text>
</comment>
<evidence type="ECO:0000256" key="8">
    <source>
        <dbReference type="ARBA" id="ARBA00023098"/>
    </source>
</evidence>
<feature type="transmembrane region" description="Helical" evidence="10">
    <location>
        <begin position="158"/>
        <end position="178"/>
    </location>
</feature>
<evidence type="ECO:0000256" key="3">
    <source>
        <dbReference type="ARBA" id="ARBA00022448"/>
    </source>
</evidence>
<evidence type="ECO:0000256" key="7">
    <source>
        <dbReference type="ARBA" id="ARBA00023055"/>
    </source>
</evidence>
<dbReference type="OrthoDB" id="2192830at2759"/>
<comment type="function">
    <text evidence="10">Mediator of sterol homeostasis involved in sterol uptake, trafficking and distribution into membranes.</text>
</comment>
<dbReference type="InterPro" id="IPR007290">
    <property type="entry name" value="Arv1"/>
</dbReference>
<evidence type="ECO:0000256" key="9">
    <source>
        <dbReference type="ARBA" id="ARBA00023136"/>
    </source>
</evidence>
<dbReference type="GO" id="GO:0097036">
    <property type="term" value="P:regulation of plasma membrane sterol distribution"/>
    <property type="evidence" value="ECO:0007669"/>
    <property type="project" value="UniProtKB-UniRule"/>
</dbReference>
<evidence type="ECO:0000256" key="5">
    <source>
        <dbReference type="ARBA" id="ARBA00022824"/>
    </source>
</evidence>
<keyword evidence="6 10" id="KW-1133">Transmembrane helix</keyword>
<evidence type="ECO:0000313" key="11">
    <source>
        <dbReference type="EMBL" id="GBG26957.1"/>
    </source>
</evidence>
<keyword evidence="4 10" id="KW-0812">Transmembrane</keyword>
<evidence type="ECO:0000256" key="10">
    <source>
        <dbReference type="RuleBase" id="RU368065"/>
    </source>
</evidence>
<reference evidence="11 12" key="1">
    <citation type="submission" date="2017-12" db="EMBL/GenBank/DDBJ databases">
        <title>Sequencing, de novo assembly and annotation of complete genome of a new Thraustochytrid species, strain FCC1311.</title>
        <authorList>
            <person name="Sedici K."/>
            <person name="Godart F."/>
            <person name="Aiese Cigliano R."/>
            <person name="Sanseverino W."/>
            <person name="Barakat M."/>
            <person name="Ortet P."/>
            <person name="Marechal E."/>
            <person name="Cagnac O."/>
            <person name="Amato A."/>
        </authorList>
    </citation>
    <scope>NUCLEOTIDE SEQUENCE [LARGE SCALE GENOMIC DNA]</scope>
</reference>
<feature type="transmembrane region" description="Helical" evidence="10">
    <location>
        <begin position="86"/>
        <end position="108"/>
    </location>
</feature>
<dbReference type="EMBL" id="BEYU01000026">
    <property type="protein sequence ID" value="GBG26957.1"/>
    <property type="molecule type" value="Genomic_DNA"/>
</dbReference>
<dbReference type="GO" id="GO:0005789">
    <property type="term" value="C:endoplasmic reticulum membrane"/>
    <property type="evidence" value="ECO:0007669"/>
    <property type="project" value="UniProtKB-SubCell"/>
</dbReference>
<comment type="caution">
    <text evidence="11">The sequence shown here is derived from an EMBL/GenBank/DDBJ whole genome shotgun (WGS) entry which is preliminary data.</text>
</comment>
<comment type="subcellular location">
    <subcellularLocation>
        <location evidence="1 10">Endoplasmic reticulum membrane</location>
        <topology evidence="1 10">Multi-pass membrane protein</topology>
    </subcellularLocation>
</comment>
<dbReference type="PANTHER" id="PTHR14467:SF0">
    <property type="entry name" value="PROTEIN ARV1"/>
    <property type="match status" value="1"/>
</dbReference>
<proteinExistence type="inferred from homology"/>
<evidence type="ECO:0000313" key="12">
    <source>
        <dbReference type="Proteomes" id="UP000241890"/>
    </source>
</evidence>
<dbReference type="GO" id="GO:0032366">
    <property type="term" value="P:intracellular sterol transport"/>
    <property type="evidence" value="ECO:0007669"/>
    <property type="project" value="UniProtKB-UniRule"/>
</dbReference>
<evidence type="ECO:0000256" key="4">
    <source>
        <dbReference type="ARBA" id="ARBA00022692"/>
    </source>
</evidence>
<evidence type="ECO:0000256" key="6">
    <source>
        <dbReference type="ARBA" id="ARBA00022989"/>
    </source>
</evidence>
<accession>A0A2R5G7D7</accession>
<dbReference type="Proteomes" id="UP000241890">
    <property type="component" value="Unassembled WGS sequence"/>
</dbReference>
<dbReference type="PANTHER" id="PTHR14467">
    <property type="entry name" value="ARV1"/>
    <property type="match status" value="1"/>
</dbReference>
<gene>
    <name evidence="11" type="ORF">FCC1311_031802</name>
</gene>
<dbReference type="GO" id="GO:0016125">
    <property type="term" value="P:sterol metabolic process"/>
    <property type="evidence" value="ECO:0007669"/>
    <property type="project" value="UniProtKB-UniRule"/>
</dbReference>
<feature type="transmembrane region" description="Helical" evidence="10">
    <location>
        <begin position="184"/>
        <end position="203"/>
    </location>
</feature>
<name>A0A2R5G7D7_9STRA</name>
<dbReference type="GO" id="GO:0005794">
    <property type="term" value="C:Golgi apparatus"/>
    <property type="evidence" value="ECO:0007669"/>
    <property type="project" value="TreeGrafter"/>
</dbReference>
<comment type="similarity">
    <text evidence="2 10">Belongs to the ARV1 family.</text>
</comment>
<organism evidence="11 12">
    <name type="scientific">Hondaea fermentalgiana</name>
    <dbReference type="NCBI Taxonomy" id="2315210"/>
    <lineage>
        <taxon>Eukaryota</taxon>
        <taxon>Sar</taxon>
        <taxon>Stramenopiles</taxon>
        <taxon>Bigyra</taxon>
        <taxon>Labyrinthulomycetes</taxon>
        <taxon>Thraustochytrida</taxon>
        <taxon>Thraustochytriidae</taxon>
        <taxon>Hondaea</taxon>
    </lineage>
</organism>
<keyword evidence="7 10" id="KW-0445">Lipid transport</keyword>
<dbReference type="GO" id="GO:0006665">
    <property type="term" value="P:sphingolipid metabolic process"/>
    <property type="evidence" value="ECO:0007669"/>
    <property type="project" value="UniProtKB-UniRule"/>
</dbReference>